<dbReference type="PANTHER" id="PTHR10961">
    <property type="entry name" value="PEROXISOMAL SARCOSINE OXIDASE"/>
    <property type="match status" value="1"/>
</dbReference>
<dbReference type="GO" id="GO:0004657">
    <property type="term" value="F:proline dehydrogenase activity"/>
    <property type="evidence" value="ECO:0007669"/>
    <property type="project" value="TreeGrafter"/>
</dbReference>
<evidence type="ECO:0000313" key="8">
    <source>
        <dbReference type="Proteomes" id="UP000053424"/>
    </source>
</evidence>
<evidence type="ECO:0000256" key="5">
    <source>
        <dbReference type="ARBA" id="ARBA00023002"/>
    </source>
</evidence>
<dbReference type="GO" id="GO:0050031">
    <property type="term" value="F:L-pipecolate oxidase activity"/>
    <property type="evidence" value="ECO:0007669"/>
    <property type="project" value="TreeGrafter"/>
</dbReference>
<gene>
    <name evidence="7" type="ORF">M413DRAFT_175851</name>
</gene>
<name>A0A0C2YGQ2_HEBCY</name>
<dbReference type="AlphaFoldDB" id="A0A0C2YGQ2"/>
<dbReference type="InterPro" id="IPR006076">
    <property type="entry name" value="FAD-dep_OxRdtase"/>
</dbReference>
<dbReference type="InterPro" id="IPR045170">
    <property type="entry name" value="MTOX"/>
</dbReference>
<feature type="domain" description="FAD dependent oxidoreductase" evidence="6">
    <location>
        <begin position="8"/>
        <end position="383"/>
    </location>
</feature>
<dbReference type="Pfam" id="PF01266">
    <property type="entry name" value="DAO"/>
    <property type="match status" value="1"/>
</dbReference>
<evidence type="ECO:0000256" key="2">
    <source>
        <dbReference type="ARBA" id="ARBA00010989"/>
    </source>
</evidence>
<evidence type="ECO:0000259" key="6">
    <source>
        <dbReference type="Pfam" id="PF01266"/>
    </source>
</evidence>
<evidence type="ECO:0000313" key="7">
    <source>
        <dbReference type="EMBL" id="KIM40277.1"/>
    </source>
</evidence>
<keyword evidence="4" id="KW-0274">FAD</keyword>
<comment type="cofactor">
    <cofactor evidence="1">
        <name>FAD</name>
        <dbReference type="ChEBI" id="CHEBI:57692"/>
    </cofactor>
</comment>
<dbReference type="STRING" id="686832.A0A0C2YGQ2"/>
<proteinExistence type="inferred from homology"/>
<dbReference type="Gene3D" id="3.30.9.10">
    <property type="entry name" value="D-Amino Acid Oxidase, subunit A, domain 2"/>
    <property type="match status" value="1"/>
</dbReference>
<dbReference type="Proteomes" id="UP000053424">
    <property type="component" value="Unassembled WGS sequence"/>
</dbReference>
<evidence type="ECO:0000256" key="4">
    <source>
        <dbReference type="ARBA" id="ARBA00022827"/>
    </source>
</evidence>
<dbReference type="OrthoDB" id="2219495at2759"/>
<keyword evidence="5" id="KW-0560">Oxidoreductase</keyword>
<keyword evidence="8" id="KW-1185">Reference proteome</keyword>
<dbReference type="PANTHER" id="PTHR10961:SF46">
    <property type="entry name" value="PEROXISOMAL SARCOSINE OXIDASE"/>
    <property type="match status" value="1"/>
</dbReference>
<sequence>MILPKNEKIIIVGAGCFGVSTAYHLLQRGYTDITIIDRSPTLPAPDAASNDLNRIVRSSYSDRFYTELAREAISSWKDHAKWGDTYRESGVLVLGSSESGETYADESYKNDVALGALVEPLNDSDAIRAVFPAGTPTAPFAGCAGYLNRSGGWADAGQGMTLLLNEVKALNGKVLPGMNVIKILRKDGQTIGVQCSDGTVLDAALVVLAAGSWTPSAFPELDLGRICLATGQCVAMVQLSRKEAEIYKDCPVVLDFSSGFYIFPPNEADIVKMAIHSAGYTYFDEANGHRMISTPRTLTSDPVRGLFIPKSVVRDLRMHLKNVYPDLAEKPFSGTRLCWYNDSPDGDWVIGHYPKDESLIIATAGSGHAYKFLPVIGRLVADLVEEKLESELITKFAVERKPIMPDPSRTGQVKNLDLYQLCTPEDLMIPNVVSGQSR</sequence>
<dbReference type="GO" id="GO:0008115">
    <property type="term" value="F:sarcosine oxidase activity"/>
    <property type="evidence" value="ECO:0007669"/>
    <property type="project" value="TreeGrafter"/>
</dbReference>
<reference evidence="7 8" key="1">
    <citation type="submission" date="2014-04" db="EMBL/GenBank/DDBJ databases">
        <authorList>
            <consortium name="DOE Joint Genome Institute"/>
            <person name="Kuo A."/>
            <person name="Gay G."/>
            <person name="Dore J."/>
            <person name="Kohler A."/>
            <person name="Nagy L.G."/>
            <person name="Floudas D."/>
            <person name="Copeland A."/>
            <person name="Barry K.W."/>
            <person name="Cichocki N."/>
            <person name="Veneault-Fourrey C."/>
            <person name="LaButti K."/>
            <person name="Lindquist E.A."/>
            <person name="Lipzen A."/>
            <person name="Lundell T."/>
            <person name="Morin E."/>
            <person name="Murat C."/>
            <person name="Sun H."/>
            <person name="Tunlid A."/>
            <person name="Henrissat B."/>
            <person name="Grigoriev I.V."/>
            <person name="Hibbett D.S."/>
            <person name="Martin F."/>
            <person name="Nordberg H.P."/>
            <person name="Cantor M.N."/>
            <person name="Hua S.X."/>
        </authorList>
    </citation>
    <scope>NUCLEOTIDE SEQUENCE [LARGE SCALE GENOMIC DNA]</scope>
    <source>
        <strain evidence="8">h7</strain>
    </source>
</reference>
<reference evidence="8" key="2">
    <citation type="submission" date="2015-01" db="EMBL/GenBank/DDBJ databases">
        <title>Evolutionary Origins and Diversification of the Mycorrhizal Mutualists.</title>
        <authorList>
            <consortium name="DOE Joint Genome Institute"/>
            <consortium name="Mycorrhizal Genomics Consortium"/>
            <person name="Kohler A."/>
            <person name="Kuo A."/>
            <person name="Nagy L.G."/>
            <person name="Floudas D."/>
            <person name="Copeland A."/>
            <person name="Barry K.W."/>
            <person name="Cichocki N."/>
            <person name="Veneault-Fourrey C."/>
            <person name="LaButti K."/>
            <person name="Lindquist E.A."/>
            <person name="Lipzen A."/>
            <person name="Lundell T."/>
            <person name="Morin E."/>
            <person name="Murat C."/>
            <person name="Riley R."/>
            <person name="Ohm R."/>
            <person name="Sun H."/>
            <person name="Tunlid A."/>
            <person name="Henrissat B."/>
            <person name="Grigoriev I.V."/>
            <person name="Hibbett D.S."/>
            <person name="Martin F."/>
        </authorList>
    </citation>
    <scope>NUCLEOTIDE SEQUENCE [LARGE SCALE GENOMIC DNA]</scope>
    <source>
        <strain evidence="8">h7</strain>
    </source>
</reference>
<evidence type="ECO:0000256" key="1">
    <source>
        <dbReference type="ARBA" id="ARBA00001974"/>
    </source>
</evidence>
<comment type="similarity">
    <text evidence="2">Belongs to the MSOX/MTOX family.</text>
</comment>
<organism evidence="7 8">
    <name type="scientific">Hebeloma cylindrosporum</name>
    <dbReference type="NCBI Taxonomy" id="76867"/>
    <lineage>
        <taxon>Eukaryota</taxon>
        <taxon>Fungi</taxon>
        <taxon>Dikarya</taxon>
        <taxon>Basidiomycota</taxon>
        <taxon>Agaricomycotina</taxon>
        <taxon>Agaricomycetes</taxon>
        <taxon>Agaricomycetidae</taxon>
        <taxon>Agaricales</taxon>
        <taxon>Agaricineae</taxon>
        <taxon>Hymenogastraceae</taxon>
        <taxon>Hebeloma</taxon>
    </lineage>
</organism>
<dbReference type="Gene3D" id="3.50.50.60">
    <property type="entry name" value="FAD/NAD(P)-binding domain"/>
    <property type="match status" value="1"/>
</dbReference>
<keyword evidence="3" id="KW-0285">Flavoprotein</keyword>
<dbReference type="InterPro" id="IPR036188">
    <property type="entry name" value="FAD/NAD-bd_sf"/>
</dbReference>
<accession>A0A0C2YGQ2</accession>
<dbReference type="HOGENOM" id="CLU_007884_0_1_1"/>
<dbReference type="GO" id="GO:0050660">
    <property type="term" value="F:flavin adenine dinucleotide binding"/>
    <property type="evidence" value="ECO:0007669"/>
    <property type="project" value="InterPro"/>
</dbReference>
<protein>
    <recommendedName>
        <fullName evidence="6">FAD dependent oxidoreductase domain-containing protein</fullName>
    </recommendedName>
</protein>
<dbReference type="SUPFAM" id="SSF51905">
    <property type="entry name" value="FAD/NAD(P)-binding domain"/>
    <property type="match status" value="1"/>
</dbReference>
<evidence type="ECO:0000256" key="3">
    <source>
        <dbReference type="ARBA" id="ARBA00022630"/>
    </source>
</evidence>
<dbReference type="EMBL" id="KN831783">
    <property type="protein sequence ID" value="KIM40277.1"/>
    <property type="molecule type" value="Genomic_DNA"/>
</dbReference>